<dbReference type="Pfam" id="PF12708">
    <property type="entry name" value="Pect-lyase_RHGA_epim"/>
    <property type="match status" value="1"/>
</dbReference>
<evidence type="ECO:0000313" key="4">
    <source>
        <dbReference type="EMBL" id="RIH67003.1"/>
    </source>
</evidence>
<keyword evidence="1" id="KW-0732">Signal</keyword>
<dbReference type="Pfam" id="PF05048">
    <property type="entry name" value="NosD"/>
    <property type="match status" value="1"/>
</dbReference>
<dbReference type="NCBIfam" id="TIGR03804">
    <property type="entry name" value="para_beta_helix"/>
    <property type="match status" value="1"/>
</dbReference>
<organism evidence="4 5">
    <name type="scientific">Mariniphaga sediminis</name>
    <dbReference type="NCBI Taxonomy" id="1628158"/>
    <lineage>
        <taxon>Bacteria</taxon>
        <taxon>Pseudomonadati</taxon>
        <taxon>Bacteroidota</taxon>
        <taxon>Bacteroidia</taxon>
        <taxon>Marinilabiliales</taxon>
        <taxon>Prolixibacteraceae</taxon>
        <taxon>Mariniphaga</taxon>
    </lineage>
</organism>
<evidence type="ECO:0000259" key="2">
    <source>
        <dbReference type="Pfam" id="PF05048"/>
    </source>
</evidence>
<keyword evidence="5" id="KW-1185">Reference proteome</keyword>
<proteinExistence type="predicted"/>
<dbReference type="InterPro" id="IPR024535">
    <property type="entry name" value="RHGA/B-epi-like_pectate_lyase"/>
</dbReference>
<dbReference type="InterPro" id="IPR006626">
    <property type="entry name" value="PbH1"/>
</dbReference>
<accession>A0A399D6N0</accession>
<feature type="chain" id="PRO_5017437350" description="Pectate lyase superfamily protein domain-containing protein" evidence="1">
    <location>
        <begin position="25"/>
        <end position="465"/>
    </location>
</feature>
<comment type="caution">
    <text evidence="4">The sequence shown here is derived from an EMBL/GenBank/DDBJ whole genome shotgun (WGS) entry which is preliminary data.</text>
</comment>
<dbReference type="SUPFAM" id="SSF51126">
    <property type="entry name" value="Pectin lyase-like"/>
    <property type="match status" value="2"/>
</dbReference>
<reference evidence="4 5" key="1">
    <citation type="journal article" date="2015" name="Int. J. Syst. Evol. Microbiol.">
        <title>Mariniphaga sediminis sp. nov., isolated from coastal sediment.</title>
        <authorList>
            <person name="Wang F.Q."/>
            <person name="Shen Q.Y."/>
            <person name="Chen G.J."/>
            <person name="Du Z.J."/>
        </authorList>
    </citation>
    <scope>NUCLEOTIDE SEQUENCE [LARGE SCALE GENOMIC DNA]</scope>
    <source>
        <strain evidence="4 5">SY21</strain>
    </source>
</reference>
<dbReference type="InterPro" id="IPR007742">
    <property type="entry name" value="NosD_dom"/>
</dbReference>
<protein>
    <recommendedName>
        <fullName evidence="6">Pectate lyase superfamily protein domain-containing protein</fullName>
    </recommendedName>
</protein>
<dbReference type="Proteomes" id="UP000266441">
    <property type="component" value="Unassembled WGS sequence"/>
</dbReference>
<evidence type="ECO:0008006" key="6">
    <source>
        <dbReference type="Google" id="ProtNLM"/>
    </source>
</evidence>
<name>A0A399D6N0_9BACT</name>
<dbReference type="Gene3D" id="2.160.20.10">
    <property type="entry name" value="Single-stranded right-handed beta-helix, Pectin lyase-like"/>
    <property type="match status" value="1"/>
</dbReference>
<dbReference type="AlphaFoldDB" id="A0A399D6N0"/>
<dbReference type="RefSeq" id="WP_119348029.1">
    <property type="nucleotide sequence ID" value="NZ_QWET01000001.1"/>
</dbReference>
<evidence type="ECO:0000256" key="1">
    <source>
        <dbReference type="SAM" id="SignalP"/>
    </source>
</evidence>
<dbReference type="SMART" id="SM00710">
    <property type="entry name" value="PbH1"/>
    <property type="match status" value="8"/>
</dbReference>
<sequence>MKRTINNKVVLFFCSLFIFGVCNAMDVKDFGAKGDSISDDTEAIQKAVDSGIGQISFPSGVYRLTAPILIDLNQSGPIAIIGNGTAKVMMNGAGPAFKFVGTHTGTADPYTVKQNVWHNQRMPIIDGIEIIGRHPISKGIEAIETLQLIITRVLVRETLHGIHLSKRNRNIIISECNLYNNRGVGIFLDELNLHQINITNCHISYNGGGGIVVHKGEIRNFQIGSCDIESNIDINGPPSANVLIDITEGSMREGSIIGCTIQHNHNGIGSANIRFIGHGTETRHKTGYFTIANNILSDTQQNLHIKYARGIIITGNAFGEGFSSNILVEHSDHIVFGTNILDRNPDYGTESNNSVIIRDSRNITVNGFHLSNNSVSPTNIILERCRNYNFMNSTILNCNGEGILLKDSENGKVSGNYINDDRPDSRNPVSIRIQGGKGNLIINNYTNGVIDVVSGTANLINNQSL</sequence>
<dbReference type="InterPro" id="IPR022441">
    <property type="entry name" value="Para_beta_helix_rpt-2"/>
</dbReference>
<feature type="domain" description="Periplasmic copper-binding protein NosD beta helix" evidence="2">
    <location>
        <begin position="276"/>
        <end position="458"/>
    </location>
</feature>
<feature type="domain" description="Rhamnogalacturonase A/B/Epimerase-like pectate lyase" evidence="3">
    <location>
        <begin position="26"/>
        <end position="213"/>
    </location>
</feature>
<evidence type="ECO:0000259" key="3">
    <source>
        <dbReference type="Pfam" id="PF12708"/>
    </source>
</evidence>
<dbReference type="InterPro" id="IPR011050">
    <property type="entry name" value="Pectin_lyase_fold/virulence"/>
</dbReference>
<dbReference type="OrthoDB" id="9795222at2"/>
<evidence type="ECO:0000313" key="5">
    <source>
        <dbReference type="Proteomes" id="UP000266441"/>
    </source>
</evidence>
<dbReference type="EMBL" id="QWET01000001">
    <property type="protein sequence ID" value="RIH67003.1"/>
    <property type="molecule type" value="Genomic_DNA"/>
</dbReference>
<feature type="signal peptide" evidence="1">
    <location>
        <begin position="1"/>
        <end position="24"/>
    </location>
</feature>
<gene>
    <name evidence="4" type="ORF">D1164_00795</name>
</gene>
<dbReference type="InterPro" id="IPR012334">
    <property type="entry name" value="Pectin_lyas_fold"/>
</dbReference>